<dbReference type="OrthoDB" id="9802649at2"/>
<dbReference type="RefSeq" id="WP_009337050.1">
    <property type="nucleotide sequence ID" value="NZ_CCAZ020000001.1"/>
</dbReference>
<evidence type="ECO:0008006" key="3">
    <source>
        <dbReference type="Google" id="ProtNLM"/>
    </source>
</evidence>
<protein>
    <recommendedName>
        <fullName evidence="3">Glycosyl transferase family 2</fullName>
    </recommendedName>
</protein>
<dbReference type="InterPro" id="IPR029044">
    <property type="entry name" value="Nucleotide-diphossugar_trans"/>
</dbReference>
<evidence type="ECO:0000313" key="1">
    <source>
        <dbReference type="EMBL" id="CEG07338.1"/>
    </source>
</evidence>
<dbReference type="AlphaFoldDB" id="A0A090N6S0"/>
<comment type="caution">
    <text evidence="1">The sequence shown here is derived from an EMBL/GenBank/DDBJ whole genome shotgun (WGS) entry which is preliminary data.</text>
</comment>
<accession>A0A090N6S0</accession>
<organism evidence="1 2">
    <name type="scientific">Afipia felis</name>
    <name type="common">Cat scratch disease bacillus</name>
    <dbReference type="NCBI Taxonomy" id="1035"/>
    <lineage>
        <taxon>Bacteria</taxon>
        <taxon>Pseudomonadati</taxon>
        <taxon>Pseudomonadota</taxon>
        <taxon>Alphaproteobacteria</taxon>
        <taxon>Hyphomicrobiales</taxon>
        <taxon>Nitrobacteraceae</taxon>
        <taxon>Afipia</taxon>
    </lineage>
</organism>
<gene>
    <name evidence="1" type="ORF">BN961_00727</name>
</gene>
<dbReference type="SUPFAM" id="SSF53448">
    <property type="entry name" value="Nucleotide-diphospho-sugar transferases"/>
    <property type="match status" value="1"/>
</dbReference>
<name>A0A090N6S0_AFIFE</name>
<sequence>MSKPIVHLYTICWDEADMLGFFFRHYDSWVDRYVIYDDGSTDGSLDILRAHPKVEVRSFARVDPDSFVLSHTIMQDGVWKESRGQADWVIITAIDEHLWIPGQSMESYLSAQQEQGVTLMPALGFDMISQTMPPDEGLLIDQIRQGQPSVPYSKLSIFDPNALKETNFAKGRHAAQPAGKLVLPECDELLLWHFKRLGFERTMAREKFQGARLGRVDIANAWGFQYLWSAEKFASEWEKFRRDSICLNPRSLRSARPKAKKLWWNSYRTAVRVKARWSWLGKILRAVLPTR</sequence>
<dbReference type="EMBL" id="CCAZ020000001">
    <property type="protein sequence ID" value="CEG07338.1"/>
    <property type="molecule type" value="Genomic_DNA"/>
</dbReference>
<dbReference type="Pfam" id="PF13704">
    <property type="entry name" value="Glyco_tranf_2_4"/>
    <property type="match status" value="1"/>
</dbReference>
<dbReference type="STRING" id="1035.BN961_00727"/>
<keyword evidence="2" id="KW-1185">Reference proteome</keyword>
<dbReference type="Proteomes" id="UP000035762">
    <property type="component" value="Unassembled WGS sequence"/>
</dbReference>
<evidence type="ECO:0000313" key="2">
    <source>
        <dbReference type="Proteomes" id="UP000035762"/>
    </source>
</evidence>
<reference evidence="1 2" key="1">
    <citation type="journal article" date="2014" name="Genome Announc.">
        <title>Genome Sequence of Afipia felis Strain 76713, Isolated in Hospital Water Using an Amoeba Co-Culture Procedure.</title>
        <authorList>
            <person name="Benamar S."/>
            <person name="La Scola B."/>
            <person name="Croce O."/>
        </authorList>
    </citation>
    <scope>NUCLEOTIDE SEQUENCE [LARGE SCALE GENOMIC DNA]</scope>
    <source>
        <strain evidence="1 2">76713</strain>
    </source>
</reference>
<proteinExistence type="predicted"/>